<evidence type="ECO:0000256" key="2">
    <source>
        <dbReference type="ARBA" id="ARBA00022670"/>
    </source>
</evidence>
<feature type="active site" description="Charge relay system" evidence="5">
    <location>
        <position position="234"/>
    </location>
</feature>
<evidence type="ECO:0000256" key="5">
    <source>
        <dbReference type="PROSITE-ProRule" id="PRU01240"/>
    </source>
</evidence>
<feature type="active site" description="Charge relay system" evidence="5">
    <location>
        <position position="266"/>
    </location>
</feature>
<dbReference type="PANTHER" id="PTHR43806:SF11">
    <property type="entry name" value="CEREVISIN-RELATED"/>
    <property type="match status" value="1"/>
</dbReference>
<dbReference type="Pfam" id="PF00082">
    <property type="entry name" value="Peptidase_S8"/>
    <property type="match status" value="1"/>
</dbReference>
<evidence type="ECO:0000313" key="7">
    <source>
        <dbReference type="EMBL" id="SAI65496.1"/>
    </source>
</evidence>
<dbReference type="InterPro" id="IPR036852">
    <property type="entry name" value="Peptidase_S8/S53_dom_sf"/>
</dbReference>
<dbReference type="GO" id="GO:0006508">
    <property type="term" value="P:proteolysis"/>
    <property type="evidence" value="ECO:0007669"/>
    <property type="project" value="UniProtKB-KW"/>
</dbReference>
<dbReference type="STRING" id="288768.SAMEA3906486_00239"/>
<sequence length="499" mass="52371">MVQADPKRSLLFVVLPNVNVWNTDDPGSSQSFMRSASRMAVRGPEAKAPARPAMIHAAAALDRVAPNDTVLLSLDQAQRLALQREYPGLRIVPVTRLAPLWLRRIDVSPVMGASSGRKQTLDVEVVDAATGKPLAGVDVVGFTDRAERVGNTGRTNARGIARLAFPASVTSLESVEAIPESGYWPAYVRRVSLADGRARLQAPPIDLAAPDIRSHFKLIGEDADGHGVKVGVIDTGASRHADLHVRRGRNVVKGEPPADVTDHIGHGTHVAGIIAGRGRPGQGVRGVAPGADLHVYKVFGKEEETASSFHIAKAIRMAVDDGCDLVNLSLGGDSEVPDVLREIQRARAMGVVCIAAAGNDYRSEVDYPGRYSQVLAVSASGRKGVYPAHAAQVLSAAKPFGTDPKDYVADFSNVGSEISLIGPGVGIVSAYPGGYAVMDGTSMACPAIVGAAARLLARSPRILGMDRNQNRSDAVVKMALDAARPLGLGAGFEGAGILV</sequence>
<keyword evidence="8" id="KW-1185">Reference proteome</keyword>
<dbReference type="GO" id="GO:0004252">
    <property type="term" value="F:serine-type endopeptidase activity"/>
    <property type="evidence" value="ECO:0007669"/>
    <property type="project" value="UniProtKB-UniRule"/>
</dbReference>
<evidence type="ECO:0000256" key="4">
    <source>
        <dbReference type="ARBA" id="ARBA00022825"/>
    </source>
</evidence>
<dbReference type="InterPro" id="IPR022398">
    <property type="entry name" value="Peptidase_S8_His-AS"/>
</dbReference>
<organism evidence="7 8">
    <name type="scientific">Bordetella ansorpii</name>
    <dbReference type="NCBI Taxonomy" id="288768"/>
    <lineage>
        <taxon>Bacteria</taxon>
        <taxon>Pseudomonadati</taxon>
        <taxon>Pseudomonadota</taxon>
        <taxon>Betaproteobacteria</taxon>
        <taxon>Burkholderiales</taxon>
        <taxon>Alcaligenaceae</taxon>
        <taxon>Bordetella</taxon>
    </lineage>
</organism>
<keyword evidence="2 5" id="KW-0645">Protease</keyword>
<accession>A0A157S6D3</accession>
<dbReference type="PROSITE" id="PS51892">
    <property type="entry name" value="SUBTILASE"/>
    <property type="match status" value="1"/>
</dbReference>
<name>A0A157S6D3_9BORD</name>
<dbReference type="PROSITE" id="PS00138">
    <property type="entry name" value="SUBTILASE_SER"/>
    <property type="match status" value="1"/>
</dbReference>
<evidence type="ECO:0000256" key="1">
    <source>
        <dbReference type="ARBA" id="ARBA00011073"/>
    </source>
</evidence>
<dbReference type="OrthoDB" id="6306157at2"/>
<feature type="active site" description="Charge relay system" evidence="5">
    <location>
        <position position="442"/>
    </location>
</feature>
<dbReference type="EMBL" id="FKIF01000001">
    <property type="protein sequence ID" value="SAI65496.1"/>
    <property type="molecule type" value="Genomic_DNA"/>
</dbReference>
<dbReference type="PANTHER" id="PTHR43806">
    <property type="entry name" value="PEPTIDASE S8"/>
    <property type="match status" value="1"/>
</dbReference>
<dbReference type="Proteomes" id="UP000076848">
    <property type="component" value="Unassembled WGS sequence"/>
</dbReference>
<dbReference type="InterPro" id="IPR050131">
    <property type="entry name" value="Peptidase_S8_subtilisin-like"/>
</dbReference>
<dbReference type="SUPFAM" id="SSF52743">
    <property type="entry name" value="Subtilisin-like"/>
    <property type="match status" value="1"/>
</dbReference>
<dbReference type="Gene3D" id="3.40.50.200">
    <property type="entry name" value="Peptidase S8/S53 domain"/>
    <property type="match status" value="1"/>
</dbReference>
<feature type="domain" description="Peptidase S8/S53" evidence="6">
    <location>
        <begin position="225"/>
        <end position="469"/>
    </location>
</feature>
<evidence type="ECO:0000259" key="6">
    <source>
        <dbReference type="Pfam" id="PF00082"/>
    </source>
</evidence>
<dbReference type="EC" id="3.4.21.62" evidence="7"/>
<dbReference type="RefSeq" id="WP_066122638.1">
    <property type="nucleotide sequence ID" value="NZ_FKIF01000001.1"/>
</dbReference>
<protein>
    <submittedName>
        <fullName evidence="7">Subtilisin-like protease</fullName>
        <ecNumber evidence="7">3.4.21.62</ecNumber>
    </submittedName>
</protein>
<dbReference type="InterPro" id="IPR023828">
    <property type="entry name" value="Peptidase_S8_Ser-AS"/>
</dbReference>
<dbReference type="AlphaFoldDB" id="A0A157S6D3"/>
<keyword evidence="4 5" id="KW-0720">Serine protease</keyword>
<dbReference type="PRINTS" id="PR00723">
    <property type="entry name" value="SUBTILISIN"/>
</dbReference>
<dbReference type="InterPro" id="IPR000209">
    <property type="entry name" value="Peptidase_S8/S53_dom"/>
</dbReference>
<dbReference type="InterPro" id="IPR015500">
    <property type="entry name" value="Peptidase_S8_subtilisin-rel"/>
</dbReference>
<reference evidence="7 8" key="1">
    <citation type="submission" date="2016-04" db="EMBL/GenBank/DDBJ databases">
        <authorList>
            <consortium name="Pathogen Informatics"/>
        </authorList>
    </citation>
    <scope>NUCLEOTIDE SEQUENCE [LARGE SCALE GENOMIC DNA]</scope>
    <source>
        <strain evidence="7 8">H050680373</strain>
    </source>
</reference>
<dbReference type="PROSITE" id="PS00137">
    <property type="entry name" value="SUBTILASE_HIS"/>
    <property type="match status" value="1"/>
</dbReference>
<gene>
    <name evidence="7" type="ORF">SAMEA3906486_00239</name>
</gene>
<evidence type="ECO:0000256" key="3">
    <source>
        <dbReference type="ARBA" id="ARBA00022801"/>
    </source>
</evidence>
<proteinExistence type="inferred from homology"/>
<comment type="similarity">
    <text evidence="1 5">Belongs to the peptidase S8 family.</text>
</comment>
<keyword evidence="3 5" id="KW-0378">Hydrolase</keyword>
<evidence type="ECO:0000313" key="8">
    <source>
        <dbReference type="Proteomes" id="UP000076848"/>
    </source>
</evidence>